<reference evidence="12 13" key="1">
    <citation type="submission" date="2016-06" db="EMBL/GenBank/DDBJ databases">
        <title>Comparative genomics of the ectomycorrhizal sister species Rhizopogon vinicolor and Rhizopogon vesiculosus (Basidiomycota: Boletales) reveals a divergence of the mating type B locus.</title>
        <authorList>
            <consortium name="DOE Joint Genome Institute"/>
            <person name="Mujic A.B."/>
            <person name="Kuo A."/>
            <person name="Tritt A."/>
            <person name="Lipzen A."/>
            <person name="Chen C."/>
            <person name="Johnson J."/>
            <person name="Sharma A."/>
            <person name="Barry K."/>
            <person name="Grigoriev I.V."/>
            <person name="Spatafora J.W."/>
        </authorList>
    </citation>
    <scope>NUCLEOTIDE SEQUENCE [LARGE SCALE GENOMIC DNA]</scope>
    <source>
        <strain evidence="12 13">AM-OR11-026</strain>
    </source>
</reference>
<proteinExistence type="inferred from homology"/>
<comment type="catalytic activity">
    <reaction evidence="1 9">
        <text>Endohydrolysis of (1-&gt;4)-beta-D-glucosidic linkages in cellulose, lichenin and cereal beta-D-glucans.</text>
        <dbReference type="EC" id="3.2.1.4"/>
    </reaction>
</comment>
<dbReference type="GO" id="GO:0008810">
    <property type="term" value="F:cellulase activity"/>
    <property type="evidence" value="ECO:0007669"/>
    <property type="project" value="UniProtKB-EC"/>
</dbReference>
<feature type="transmembrane region" description="Helical" evidence="10">
    <location>
        <begin position="545"/>
        <end position="568"/>
    </location>
</feature>
<evidence type="ECO:0000256" key="2">
    <source>
        <dbReference type="ARBA" id="ARBA00007072"/>
    </source>
</evidence>
<keyword evidence="5 8" id="KW-0119">Carbohydrate metabolism</keyword>
<dbReference type="InParanoid" id="A0A1B7NDV5"/>
<organism evidence="12 13">
    <name type="scientific">Rhizopogon vinicolor AM-OR11-026</name>
    <dbReference type="NCBI Taxonomy" id="1314800"/>
    <lineage>
        <taxon>Eukaryota</taxon>
        <taxon>Fungi</taxon>
        <taxon>Dikarya</taxon>
        <taxon>Basidiomycota</taxon>
        <taxon>Agaricomycotina</taxon>
        <taxon>Agaricomycetes</taxon>
        <taxon>Agaricomycetidae</taxon>
        <taxon>Boletales</taxon>
        <taxon>Suillineae</taxon>
        <taxon>Rhizopogonaceae</taxon>
        <taxon>Rhizopogon</taxon>
    </lineage>
</organism>
<keyword evidence="7 8" id="KW-0624">Polysaccharide degradation</keyword>
<keyword evidence="3 8" id="KW-0378">Hydrolase</keyword>
<evidence type="ECO:0000313" key="13">
    <source>
        <dbReference type="Proteomes" id="UP000092154"/>
    </source>
</evidence>
<dbReference type="EC" id="3.2.1.4" evidence="9"/>
<dbReference type="InterPro" id="IPR033126">
    <property type="entry name" value="Glyco_hydro_9_Asp/Glu_AS"/>
</dbReference>
<keyword evidence="10" id="KW-0472">Membrane</keyword>
<keyword evidence="6 8" id="KW-0326">Glycosidase</keyword>
<dbReference type="GO" id="GO:0030245">
    <property type="term" value="P:cellulose catabolic process"/>
    <property type="evidence" value="ECO:0007669"/>
    <property type="project" value="UniProtKB-KW"/>
</dbReference>
<keyword evidence="10" id="KW-1133">Transmembrane helix</keyword>
<evidence type="ECO:0000256" key="6">
    <source>
        <dbReference type="ARBA" id="ARBA00023295"/>
    </source>
</evidence>
<feature type="domain" description="Glycoside hydrolase family 9" evidence="11">
    <location>
        <begin position="47"/>
        <end position="494"/>
    </location>
</feature>
<keyword evidence="9" id="KW-0732">Signal</keyword>
<dbReference type="Proteomes" id="UP000092154">
    <property type="component" value="Unassembled WGS sequence"/>
</dbReference>
<evidence type="ECO:0000256" key="9">
    <source>
        <dbReference type="RuleBase" id="RU361166"/>
    </source>
</evidence>
<evidence type="ECO:0000259" key="11">
    <source>
        <dbReference type="Pfam" id="PF00759"/>
    </source>
</evidence>
<evidence type="ECO:0000256" key="5">
    <source>
        <dbReference type="ARBA" id="ARBA00023277"/>
    </source>
</evidence>
<dbReference type="Pfam" id="PF00759">
    <property type="entry name" value="Glyco_hydro_9"/>
    <property type="match status" value="1"/>
</dbReference>
<dbReference type="SUPFAM" id="SSF48208">
    <property type="entry name" value="Six-hairpin glycosidases"/>
    <property type="match status" value="1"/>
</dbReference>
<feature type="signal peptide" evidence="9">
    <location>
        <begin position="1"/>
        <end position="16"/>
    </location>
</feature>
<dbReference type="PROSITE" id="PS00698">
    <property type="entry name" value="GH9_3"/>
    <property type="match status" value="1"/>
</dbReference>
<evidence type="ECO:0000256" key="8">
    <source>
        <dbReference type="PROSITE-ProRule" id="PRU10060"/>
    </source>
</evidence>
<evidence type="ECO:0000256" key="4">
    <source>
        <dbReference type="ARBA" id="ARBA00023001"/>
    </source>
</evidence>
<dbReference type="InterPro" id="IPR001701">
    <property type="entry name" value="Glyco_hydro_9"/>
</dbReference>
<feature type="chain" id="PRO_5008447648" description="Endoglucanase" evidence="9">
    <location>
        <begin position="17"/>
        <end position="578"/>
    </location>
</feature>
<dbReference type="InterPro" id="IPR008928">
    <property type="entry name" value="6-hairpin_glycosidase_sf"/>
</dbReference>
<dbReference type="STRING" id="1314800.A0A1B7NDV5"/>
<dbReference type="OrthoDB" id="10257085at2759"/>
<name>A0A1B7NDV5_9AGAM</name>
<protein>
    <recommendedName>
        <fullName evidence="9">Endoglucanase</fullName>
        <ecNumber evidence="9">3.2.1.4</ecNumber>
    </recommendedName>
</protein>
<feature type="active site" evidence="8">
    <location>
        <position position="473"/>
    </location>
</feature>
<feature type="active site" evidence="8">
    <location>
        <position position="482"/>
    </location>
</feature>
<evidence type="ECO:0000313" key="12">
    <source>
        <dbReference type="EMBL" id="OAX42924.1"/>
    </source>
</evidence>
<keyword evidence="13" id="KW-1185">Reference proteome</keyword>
<sequence>MWTPLLFLLVSWQVVAQVPLPEPPFLPQNASAGASPSSGGIPNPQWSSLLGNLLYFYEAQRSGKLPSAKRVKWRNDSALTDGQDVKLDLTGGYYDAGDYIKCTFPLSFTVMSICWGATDFGKGYDLANQTPYLDDMLRWSLNWLIKAHAANNTLFVQIANGDNAYWGGDQGIPSPRPSYQINDTSPGTDAAAGTAAAFAACSNLYANRIFSNSYSGPATLQNATYAATLLEHAQQLFTFATNASGGLRVYQNSVPEAGKAYASSGYGDELAMAALFLSWATNSSSLYQQAQGYWQQYGLSNYNGVFNWDEKTPGLPVLFAQIAQANPSFGGNASTWQTVAEKYFDGIVYGSGPGYQTHGGLLYYDGDSNDASLNPALNAAMLLTRYVPLASTQSKKNDYWNYAKAQVNYALGNNPMQAPYIVGANPNSPQNPHSALASGGNNISNINTSPAQEAYILYGAVVGGPDKYDRFFDIRGDWPETEAALDYNAPMLTLAAMHVLNDTVDPFYTSLKAGAYDSKKPQGMPCDAAYTEGCGGPQLSEGGQIALGAILGLTGLTIFSLLAWWGMLSLKGQHELLY</sequence>
<evidence type="ECO:0000256" key="1">
    <source>
        <dbReference type="ARBA" id="ARBA00000966"/>
    </source>
</evidence>
<evidence type="ECO:0000256" key="10">
    <source>
        <dbReference type="SAM" id="Phobius"/>
    </source>
</evidence>
<keyword evidence="4 9" id="KW-0136">Cellulose degradation</keyword>
<dbReference type="PANTHER" id="PTHR22298">
    <property type="entry name" value="ENDO-1,4-BETA-GLUCANASE"/>
    <property type="match status" value="1"/>
</dbReference>
<dbReference type="InterPro" id="IPR012341">
    <property type="entry name" value="6hp_glycosidase-like_sf"/>
</dbReference>
<comment type="similarity">
    <text evidence="2 8 9">Belongs to the glycosyl hydrolase 9 (cellulase E) family.</text>
</comment>
<dbReference type="EMBL" id="KV448147">
    <property type="protein sequence ID" value="OAX42924.1"/>
    <property type="molecule type" value="Genomic_DNA"/>
</dbReference>
<evidence type="ECO:0000256" key="3">
    <source>
        <dbReference type="ARBA" id="ARBA00022801"/>
    </source>
</evidence>
<dbReference type="Gene3D" id="1.50.10.10">
    <property type="match status" value="1"/>
</dbReference>
<accession>A0A1B7NDV5</accession>
<keyword evidence="10" id="KW-0812">Transmembrane</keyword>
<evidence type="ECO:0000256" key="7">
    <source>
        <dbReference type="ARBA" id="ARBA00023326"/>
    </source>
</evidence>
<dbReference type="AlphaFoldDB" id="A0A1B7NDV5"/>
<gene>
    <name evidence="12" type="ORF">K503DRAFT_853661</name>
</gene>